<evidence type="ECO:0000259" key="5">
    <source>
        <dbReference type="PROSITE" id="PS50930"/>
    </source>
</evidence>
<sequence length="262" mass="29957">MSQAIEVVIADDEPLLRAHLKMMIEETWPEADIVGLAANGEEALALIEAFAPTVVFLDIKMPGTDGLEVSRTLCDVSNPPYVVFVTAYDQHAVEAFENQAIDYLLKPIEKNRLERTIRRIKKLLLNQSPDLDQKAQFSALLSELQKNSQPTPTASYLKWLKASKSHETFVIDIEDVDYFIADNKYTEISAGEQKYLIKTPIATLENELDPDAFWRIHRNCMVRVEQIQRVIKDELGHVVVELKNSTDTLLVSRKYHRLFKQM</sequence>
<dbReference type="GO" id="GO:0032993">
    <property type="term" value="C:protein-DNA complex"/>
    <property type="evidence" value="ECO:0007669"/>
    <property type="project" value="TreeGrafter"/>
</dbReference>
<dbReference type="GO" id="GO:0000976">
    <property type="term" value="F:transcription cis-regulatory region binding"/>
    <property type="evidence" value="ECO:0007669"/>
    <property type="project" value="TreeGrafter"/>
</dbReference>
<feature type="modified residue" description="4-aspartylphosphate" evidence="3">
    <location>
        <position position="58"/>
    </location>
</feature>
<dbReference type="SUPFAM" id="SSF52172">
    <property type="entry name" value="CheY-like"/>
    <property type="match status" value="1"/>
</dbReference>
<dbReference type="PROSITE" id="PS50110">
    <property type="entry name" value="RESPONSE_REGULATORY"/>
    <property type="match status" value="1"/>
</dbReference>
<dbReference type="GO" id="GO:0006355">
    <property type="term" value="P:regulation of DNA-templated transcription"/>
    <property type="evidence" value="ECO:0007669"/>
    <property type="project" value="TreeGrafter"/>
</dbReference>
<dbReference type="Gene3D" id="3.40.50.2300">
    <property type="match status" value="1"/>
</dbReference>
<dbReference type="GO" id="GO:0005829">
    <property type="term" value="C:cytosol"/>
    <property type="evidence" value="ECO:0007669"/>
    <property type="project" value="TreeGrafter"/>
</dbReference>
<dbReference type="RefSeq" id="WP_126803695.1">
    <property type="nucleotide sequence ID" value="NZ_PIPL01000001.1"/>
</dbReference>
<evidence type="ECO:0000313" key="6">
    <source>
        <dbReference type="EMBL" id="RUO26881.1"/>
    </source>
</evidence>
<keyword evidence="7" id="KW-1185">Reference proteome</keyword>
<accession>A0A432WA13</accession>
<dbReference type="SMART" id="SM00448">
    <property type="entry name" value="REC"/>
    <property type="match status" value="1"/>
</dbReference>
<dbReference type="Proteomes" id="UP000288293">
    <property type="component" value="Unassembled WGS sequence"/>
</dbReference>
<evidence type="ECO:0000256" key="2">
    <source>
        <dbReference type="ARBA" id="ARBA00023125"/>
    </source>
</evidence>
<dbReference type="PANTHER" id="PTHR48111">
    <property type="entry name" value="REGULATOR OF RPOS"/>
    <property type="match status" value="1"/>
</dbReference>
<dbReference type="InterPro" id="IPR001789">
    <property type="entry name" value="Sig_transdc_resp-reg_receiver"/>
</dbReference>
<evidence type="ECO:0000256" key="3">
    <source>
        <dbReference type="PROSITE-ProRule" id="PRU00169"/>
    </source>
</evidence>
<dbReference type="GO" id="GO:0000156">
    <property type="term" value="F:phosphorelay response regulator activity"/>
    <property type="evidence" value="ECO:0007669"/>
    <property type="project" value="TreeGrafter"/>
</dbReference>
<dbReference type="InterPro" id="IPR039420">
    <property type="entry name" value="WalR-like"/>
</dbReference>
<dbReference type="SMART" id="SM00850">
    <property type="entry name" value="LytTR"/>
    <property type="match status" value="1"/>
</dbReference>
<keyword evidence="1" id="KW-0902">Two-component regulatory system</keyword>
<feature type="domain" description="Response regulatory" evidence="4">
    <location>
        <begin position="6"/>
        <end position="121"/>
    </location>
</feature>
<dbReference type="Gene3D" id="2.40.50.1020">
    <property type="entry name" value="LytTr DNA-binding domain"/>
    <property type="match status" value="1"/>
</dbReference>
<dbReference type="PROSITE" id="PS50930">
    <property type="entry name" value="HTH_LYTTR"/>
    <property type="match status" value="1"/>
</dbReference>
<dbReference type="AlphaFoldDB" id="A0A432WA13"/>
<evidence type="ECO:0000313" key="7">
    <source>
        <dbReference type="Proteomes" id="UP000288293"/>
    </source>
</evidence>
<comment type="caution">
    <text evidence="6">The sequence shown here is derived from an EMBL/GenBank/DDBJ whole genome shotgun (WGS) entry which is preliminary data.</text>
</comment>
<dbReference type="Pfam" id="PF04397">
    <property type="entry name" value="LytTR"/>
    <property type="match status" value="1"/>
</dbReference>
<dbReference type="InterPro" id="IPR007492">
    <property type="entry name" value="LytTR_DNA-bd_dom"/>
</dbReference>
<keyword evidence="2 6" id="KW-0238">DNA-binding</keyword>
<dbReference type="InterPro" id="IPR011006">
    <property type="entry name" value="CheY-like_superfamily"/>
</dbReference>
<dbReference type="PANTHER" id="PTHR48111:SF69">
    <property type="entry name" value="RESPONSE REGULATOR RECEIVER"/>
    <property type="match status" value="1"/>
</dbReference>
<dbReference type="OrthoDB" id="236568at2"/>
<protein>
    <submittedName>
        <fullName evidence="6">DNA-binding response regulator</fullName>
    </submittedName>
</protein>
<feature type="domain" description="HTH LytTR-type" evidence="5">
    <location>
        <begin position="160"/>
        <end position="262"/>
    </location>
</feature>
<evidence type="ECO:0000256" key="1">
    <source>
        <dbReference type="ARBA" id="ARBA00023012"/>
    </source>
</evidence>
<keyword evidence="3" id="KW-0597">Phosphoprotein</keyword>
<reference evidence="6 7" key="1">
    <citation type="journal article" date="2011" name="Front. Microbiol.">
        <title>Genomic signatures of strain selection and enhancement in Bacillus atrophaeus var. globigii, a historical biowarfare simulant.</title>
        <authorList>
            <person name="Gibbons H.S."/>
            <person name="Broomall S.M."/>
            <person name="McNew L.A."/>
            <person name="Daligault H."/>
            <person name="Chapman C."/>
            <person name="Bruce D."/>
            <person name="Karavis M."/>
            <person name="Krepps M."/>
            <person name="McGregor P.A."/>
            <person name="Hong C."/>
            <person name="Park K.H."/>
            <person name="Akmal A."/>
            <person name="Feldman A."/>
            <person name="Lin J.S."/>
            <person name="Chang W.E."/>
            <person name="Higgs B.W."/>
            <person name="Demirev P."/>
            <person name="Lindquist J."/>
            <person name="Liem A."/>
            <person name="Fochler E."/>
            <person name="Read T.D."/>
            <person name="Tapia R."/>
            <person name="Johnson S."/>
            <person name="Bishop-Lilly K.A."/>
            <person name="Detter C."/>
            <person name="Han C."/>
            <person name="Sozhamannan S."/>
            <person name="Rosenzweig C.N."/>
            <person name="Skowronski E.W."/>
        </authorList>
    </citation>
    <scope>NUCLEOTIDE SEQUENCE [LARGE SCALE GENOMIC DNA]</scope>
    <source>
        <strain evidence="6 7">MLST1</strain>
    </source>
</reference>
<evidence type="ECO:0000259" key="4">
    <source>
        <dbReference type="PROSITE" id="PS50110"/>
    </source>
</evidence>
<name>A0A432WA13_9GAMM</name>
<organism evidence="6 7">
    <name type="scientific">Aliidiomarina minuta</name>
    <dbReference type="NCBI Taxonomy" id="880057"/>
    <lineage>
        <taxon>Bacteria</taxon>
        <taxon>Pseudomonadati</taxon>
        <taxon>Pseudomonadota</taxon>
        <taxon>Gammaproteobacteria</taxon>
        <taxon>Alteromonadales</taxon>
        <taxon>Idiomarinaceae</taxon>
        <taxon>Aliidiomarina</taxon>
    </lineage>
</organism>
<gene>
    <name evidence="6" type="ORF">CWE09_09380</name>
</gene>
<dbReference type="Pfam" id="PF00072">
    <property type="entry name" value="Response_reg"/>
    <property type="match status" value="1"/>
</dbReference>
<proteinExistence type="predicted"/>
<dbReference type="EMBL" id="PIPL01000001">
    <property type="protein sequence ID" value="RUO26881.1"/>
    <property type="molecule type" value="Genomic_DNA"/>
</dbReference>